<feature type="transmembrane region" description="Helical" evidence="6">
    <location>
        <begin position="43"/>
        <end position="62"/>
    </location>
</feature>
<name>A0ABX7YLR9_9STRE</name>
<evidence type="ECO:0000256" key="5">
    <source>
        <dbReference type="ARBA" id="ARBA00023136"/>
    </source>
</evidence>
<protein>
    <submittedName>
        <fullName evidence="7">Lipopolysaccharide biosynthesis protein</fullName>
    </submittedName>
</protein>
<evidence type="ECO:0000256" key="4">
    <source>
        <dbReference type="ARBA" id="ARBA00022989"/>
    </source>
</evidence>
<dbReference type="InterPro" id="IPR050833">
    <property type="entry name" value="Poly_Biosynth_Transport"/>
</dbReference>
<dbReference type="RefSeq" id="WP_212570981.1">
    <property type="nucleotide sequence ID" value="NZ_CP073084.1"/>
</dbReference>
<feature type="transmembrane region" description="Helical" evidence="6">
    <location>
        <begin position="329"/>
        <end position="350"/>
    </location>
</feature>
<keyword evidence="4 6" id="KW-1133">Transmembrane helix</keyword>
<sequence length="415" mass="47373">MMKTSNARQNFLWNLLGSLSTAAVSVLLLMVVSRLLSRNEADVFAFSYSLGHLLLVIGWFQMRNYQATDIKEKYSFPDYFQSRLLTCGLMIVAAVIYLVWQQFDAYKATIILLVALYRMTDAFSDVFQGFFQQKERLDLAGKSLFFRNILVFLVFTGTLILTNNLTVALVLVCLVSSIFIVFYDIRYSFQMERWMHPSDKKGSPFSSALVLLKEVFPFFINGFLLNYIYNSPKYALDSQLELGKVAEGVQTDFNILFMPAFVMNLLMLFFRPMITQMAIYYFNDEQEKFKRLQYKILLFLAGASLVVLVGAWLLGIPVLNLLYGVKLDHYQSVLMLLMLGGVLSSFATAFDNILTVLRKQNLLLVSYILAFTCSLLVTSPLVSHYAIFGAGLAYVVTMAIWLISSLALYLYTKRK</sequence>
<organism evidence="7 8">
    <name type="scientific">Streptococcus oriscaviae</name>
    <dbReference type="NCBI Taxonomy" id="2781599"/>
    <lineage>
        <taxon>Bacteria</taxon>
        <taxon>Bacillati</taxon>
        <taxon>Bacillota</taxon>
        <taxon>Bacilli</taxon>
        <taxon>Lactobacillales</taxon>
        <taxon>Streptococcaceae</taxon>
        <taxon>Streptococcus</taxon>
    </lineage>
</organism>
<feature type="transmembrane region" description="Helical" evidence="6">
    <location>
        <begin position="387"/>
        <end position="411"/>
    </location>
</feature>
<evidence type="ECO:0000256" key="6">
    <source>
        <dbReference type="SAM" id="Phobius"/>
    </source>
</evidence>
<gene>
    <name evidence="7" type="ORF">INT76_00390</name>
</gene>
<keyword evidence="8" id="KW-1185">Reference proteome</keyword>
<dbReference type="PANTHER" id="PTHR30250">
    <property type="entry name" value="PST FAMILY PREDICTED COLANIC ACID TRANSPORTER"/>
    <property type="match status" value="1"/>
</dbReference>
<feature type="transmembrane region" description="Helical" evidence="6">
    <location>
        <begin position="144"/>
        <end position="161"/>
    </location>
</feature>
<keyword evidence="5 6" id="KW-0472">Membrane</keyword>
<feature type="transmembrane region" description="Helical" evidence="6">
    <location>
        <begin position="12"/>
        <end position="31"/>
    </location>
</feature>
<accession>A0ABX7YLR9</accession>
<evidence type="ECO:0000256" key="3">
    <source>
        <dbReference type="ARBA" id="ARBA00022692"/>
    </source>
</evidence>
<feature type="transmembrane region" description="Helical" evidence="6">
    <location>
        <begin position="296"/>
        <end position="323"/>
    </location>
</feature>
<proteinExistence type="predicted"/>
<feature type="transmembrane region" description="Helical" evidence="6">
    <location>
        <begin position="205"/>
        <end position="229"/>
    </location>
</feature>
<feature type="transmembrane region" description="Helical" evidence="6">
    <location>
        <begin position="106"/>
        <end position="123"/>
    </location>
</feature>
<evidence type="ECO:0000313" key="8">
    <source>
        <dbReference type="Proteomes" id="UP000677616"/>
    </source>
</evidence>
<keyword evidence="2" id="KW-1003">Cell membrane</keyword>
<feature type="transmembrane region" description="Helical" evidence="6">
    <location>
        <begin position="83"/>
        <end position="100"/>
    </location>
</feature>
<evidence type="ECO:0000256" key="2">
    <source>
        <dbReference type="ARBA" id="ARBA00022475"/>
    </source>
</evidence>
<comment type="subcellular location">
    <subcellularLocation>
        <location evidence="1">Cell membrane</location>
        <topology evidence="1">Multi-pass membrane protein</topology>
    </subcellularLocation>
</comment>
<feature type="transmembrane region" description="Helical" evidence="6">
    <location>
        <begin position="249"/>
        <end position="270"/>
    </location>
</feature>
<evidence type="ECO:0000256" key="1">
    <source>
        <dbReference type="ARBA" id="ARBA00004651"/>
    </source>
</evidence>
<dbReference type="Proteomes" id="UP000677616">
    <property type="component" value="Chromosome"/>
</dbReference>
<dbReference type="EMBL" id="CP073084">
    <property type="protein sequence ID" value="QUE54392.1"/>
    <property type="molecule type" value="Genomic_DNA"/>
</dbReference>
<feature type="transmembrane region" description="Helical" evidence="6">
    <location>
        <begin position="362"/>
        <end position="381"/>
    </location>
</feature>
<dbReference type="PANTHER" id="PTHR30250:SF11">
    <property type="entry name" value="O-ANTIGEN TRANSPORTER-RELATED"/>
    <property type="match status" value="1"/>
</dbReference>
<evidence type="ECO:0000313" key="7">
    <source>
        <dbReference type="EMBL" id="QUE54392.1"/>
    </source>
</evidence>
<reference evidence="7 8" key="1">
    <citation type="submission" date="2021-04" db="EMBL/GenBank/DDBJ databases">
        <title>Complete genome sequence of a novel Streptococcus species.</title>
        <authorList>
            <person name="Teng J.L.L."/>
        </authorList>
    </citation>
    <scope>NUCLEOTIDE SEQUENCE [LARGE SCALE GENOMIC DNA]</scope>
    <source>
        <strain evidence="7 8">HKU75</strain>
    </source>
</reference>
<feature type="transmembrane region" description="Helical" evidence="6">
    <location>
        <begin position="167"/>
        <end position="185"/>
    </location>
</feature>
<keyword evidence="3 6" id="KW-0812">Transmembrane</keyword>